<dbReference type="Pfam" id="PF13508">
    <property type="entry name" value="Acetyltransf_7"/>
    <property type="match status" value="1"/>
</dbReference>
<comment type="caution">
    <text evidence="2">The sequence shown here is derived from an EMBL/GenBank/DDBJ whole genome shotgun (WGS) entry which is preliminary data.</text>
</comment>
<evidence type="ECO:0000259" key="1">
    <source>
        <dbReference type="PROSITE" id="PS51186"/>
    </source>
</evidence>
<dbReference type="SUPFAM" id="SSF55729">
    <property type="entry name" value="Acyl-CoA N-acyltransferases (Nat)"/>
    <property type="match status" value="1"/>
</dbReference>
<dbReference type="EC" id="2.3.-.-" evidence="2"/>
<name>A0ABW3RPG4_9SPHI</name>
<keyword evidence="2" id="KW-0808">Transferase</keyword>
<dbReference type="PANTHER" id="PTHR43617">
    <property type="entry name" value="L-AMINO ACID N-ACETYLTRANSFERASE"/>
    <property type="match status" value="1"/>
</dbReference>
<sequence length="176" mass="19677">MLESVIIRQENPADYPIVFDLIKESFKNEEHTDHLEQFLVERLRSSDDFVQELSLVAEIDGEIVGYILLTKVKIIGKEVVESLAMAPVAVLPEYQNQGIGGKLIVAAHNKAKEFGFESVIVLGHEGYYPKFGYKPAESFGIRPPFDVPSENFMAIELVEEALEGVEGVVKYAEEFG</sequence>
<dbReference type="GO" id="GO:0016746">
    <property type="term" value="F:acyltransferase activity"/>
    <property type="evidence" value="ECO:0007669"/>
    <property type="project" value="UniProtKB-KW"/>
</dbReference>
<dbReference type="PANTHER" id="PTHR43617:SF2">
    <property type="entry name" value="UPF0039 PROTEIN SLL0451"/>
    <property type="match status" value="1"/>
</dbReference>
<evidence type="ECO:0000313" key="3">
    <source>
        <dbReference type="Proteomes" id="UP001597205"/>
    </source>
</evidence>
<dbReference type="PROSITE" id="PS51186">
    <property type="entry name" value="GNAT"/>
    <property type="match status" value="1"/>
</dbReference>
<dbReference type="InterPro" id="IPR000182">
    <property type="entry name" value="GNAT_dom"/>
</dbReference>
<dbReference type="InterPro" id="IPR016181">
    <property type="entry name" value="Acyl_CoA_acyltransferase"/>
</dbReference>
<protein>
    <submittedName>
        <fullName evidence="2">GNAT family N-acetyltransferase</fullName>
        <ecNumber evidence="2">2.3.-.-</ecNumber>
    </submittedName>
</protein>
<dbReference type="InterPro" id="IPR050276">
    <property type="entry name" value="MshD_Acetyltransferase"/>
</dbReference>
<keyword evidence="3" id="KW-1185">Reference proteome</keyword>
<organism evidence="2 3">
    <name type="scientific">Sphingobacterium daejeonense</name>
    <dbReference type="NCBI Taxonomy" id="371142"/>
    <lineage>
        <taxon>Bacteria</taxon>
        <taxon>Pseudomonadati</taxon>
        <taxon>Bacteroidota</taxon>
        <taxon>Sphingobacteriia</taxon>
        <taxon>Sphingobacteriales</taxon>
        <taxon>Sphingobacteriaceae</taxon>
        <taxon>Sphingobacterium</taxon>
    </lineage>
</organism>
<dbReference type="Gene3D" id="3.40.630.30">
    <property type="match status" value="1"/>
</dbReference>
<evidence type="ECO:0000313" key="2">
    <source>
        <dbReference type="EMBL" id="MFD1167120.1"/>
    </source>
</evidence>
<dbReference type="Proteomes" id="UP001597205">
    <property type="component" value="Unassembled WGS sequence"/>
</dbReference>
<feature type="domain" description="N-acetyltransferase" evidence="1">
    <location>
        <begin position="5"/>
        <end position="158"/>
    </location>
</feature>
<dbReference type="RefSeq" id="WP_380898241.1">
    <property type="nucleotide sequence ID" value="NZ_JBHTKY010000030.1"/>
</dbReference>
<proteinExistence type="predicted"/>
<keyword evidence="2" id="KW-0012">Acyltransferase</keyword>
<accession>A0ABW3RPG4</accession>
<reference evidence="3" key="1">
    <citation type="journal article" date="2019" name="Int. J. Syst. Evol. Microbiol.">
        <title>The Global Catalogue of Microorganisms (GCM) 10K type strain sequencing project: providing services to taxonomists for standard genome sequencing and annotation.</title>
        <authorList>
            <consortium name="The Broad Institute Genomics Platform"/>
            <consortium name="The Broad Institute Genome Sequencing Center for Infectious Disease"/>
            <person name="Wu L."/>
            <person name="Ma J."/>
        </authorList>
    </citation>
    <scope>NUCLEOTIDE SEQUENCE [LARGE SCALE GENOMIC DNA]</scope>
    <source>
        <strain evidence="3">CCUG 52468</strain>
    </source>
</reference>
<dbReference type="EMBL" id="JBHTKY010000030">
    <property type="protein sequence ID" value="MFD1167120.1"/>
    <property type="molecule type" value="Genomic_DNA"/>
</dbReference>
<dbReference type="CDD" id="cd04301">
    <property type="entry name" value="NAT_SF"/>
    <property type="match status" value="1"/>
</dbReference>
<gene>
    <name evidence="2" type="ORF">ACFQ2C_16070</name>
</gene>